<dbReference type="Pfam" id="PF18895">
    <property type="entry name" value="T4SS_pilin"/>
    <property type="match status" value="1"/>
</dbReference>
<accession>A0A2M6W4E6</accession>
<feature type="transmembrane region" description="Helical" evidence="1">
    <location>
        <begin position="138"/>
        <end position="158"/>
    </location>
</feature>
<organism evidence="3 4">
    <name type="scientific">Candidatus Magasanikbacteria bacterium CG10_big_fil_rev_8_21_14_0_10_40_10</name>
    <dbReference type="NCBI Taxonomy" id="1974648"/>
    <lineage>
        <taxon>Bacteria</taxon>
        <taxon>Candidatus Magasanikiibacteriota</taxon>
    </lineage>
</organism>
<comment type="caution">
    <text evidence="3">The sequence shown here is derived from an EMBL/GenBank/DDBJ whole genome shotgun (WGS) entry which is preliminary data.</text>
</comment>
<dbReference type="EMBL" id="PFBX01000014">
    <property type="protein sequence ID" value="PIT87663.1"/>
    <property type="molecule type" value="Genomic_DNA"/>
</dbReference>
<feature type="signal peptide" evidence="2">
    <location>
        <begin position="1"/>
        <end position="27"/>
    </location>
</feature>
<evidence type="ECO:0000313" key="4">
    <source>
        <dbReference type="Proteomes" id="UP000231183"/>
    </source>
</evidence>
<keyword evidence="1" id="KW-0472">Membrane</keyword>
<dbReference type="InterPro" id="IPR043993">
    <property type="entry name" value="T4SS_pilin"/>
</dbReference>
<name>A0A2M6W4E6_9BACT</name>
<feature type="chain" id="PRO_5014695326" evidence="2">
    <location>
        <begin position="28"/>
        <end position="457"/>
    </location>
</feature>
<sequence length="457" mass="50296">MNFGKKVITIAVLAMILSLIGAPMARAESMLPSLNTLCWQQSACTSIGGTFYKSFGDCKGGAVENPWGMCLPAGSVTTSIAFGGNNNFLHIGDYILTVYNYALGIVSIVAVAVLIIAGLQWMTSGGNSDMITRSKKRIFGVVIGLIIAYGSYLILYNINPATVNLRLPQVWMLREQKMLTEFCSDLDSKDLLFSLAADSTNAEQKKEIKLTGKEKFDLKYEDKTKPLFFCGKRFFVSTGGTCKGNYCSKSGELCINFDSDDTSNPNKYWCKQADIFVTLKCAGDCGPWESNQITNNNEQELWLACNNGWATELEYTETKTESSEGLQKFYLVSRKGVSVSDIDNSVKWCKDKQNSEAAGMFIKVEMNADWSPYDQNHFFGYGGGTNLVDLGGDQFVVAKDAFIKEATTDLSPGLHSLIIYKIDTSKLDKLIPVDKVKGGISLNLDDAGTIKFFTKQE</sequence>
<feature type="transmembrane region" description="Helical" evidence="1">
    <location>
        <begin position="98"/>
        <end position="117"/>
    </location>
</feature>
<reference evidence="4" key="1">
    <citation type="submission" date="2017-09" db="EMBL/GenBank/DDBJ databases">
        <title>Depth-based differentiation of microbial function through sediment-hosted aquifers and enrichment of novel symbionts in the deep terrestrial subsurface.</title>
        <authorList>
            <person name="Probst A.J."/>
            <person name="Ladd B."/>
            <person name="Jarett J.K."/>
            <person name="Geller-Mcgrath D.E."/>
            <person name="Sieber C.M.K."/>
            <person name="Emerson J.B."/>
            <person name="Anantharaman K."/>
            <person name="Thomas B.C."/>
            <person name="Malmstrom R."/>
            <person name="Stieglmeier M."/>
            <person name="Klingl A."/>
            <person name="Woyke T."/>
            <person name="Ryan C.M."/>
            <person name="Banfield J.F."/>
        </authorList>
    </citation>
    <scope>NUCLEOTIDE SEQUENCE [LARGE SCALE GENOMIC DNA]</scope>
</reference>
<keyword evidence="1" id="KW-0812">Transmembrane</keyword>
<evidence type="ECO:0000256" key="2">
    <source>
        <dbReference type="SAM" id="SignalP"/>
    </source>
</evidence>
<proteinExistence type="predicted"/>
<dbReference type="AlphaFoldDB" id="A0A2M6W4E6"/>
<keyword evidence="2" id="KW-0732">Signal</keyword>
<evidence type="ECO:0000256" key="1">
    <source>
        <dbReference type="SAM" id="Phobius"/>
    </source>
</evidence>
<evidence type="ECO:0000313" key="3">
    <source>
        <dbReference type="EMBL" id="PIT87663.1"/>
    </source>
</evidence>
<gene>
    <name evidence="3" type="ORF">COU31_01790</name>
</gene>
<keyword evidence="1" id="KW-1133">Transmembrane helix</keyword>
<dbReference type="Proteomes" id="UP000231183">
    <property type="component" value="Unassembled WGS sequence"/>
</dbReference>
<protein>
    <submittedName>
        <fullName evidence="3">Uncharacterized protein</fullName>
    </submittedName>
</protein>